<reference evidence="1" key="2">
    <citation type="journal article" date="2015" name="Data Brief">
        <title>Shoot transcriptome of the giant reed, Arundo donax.</title>
        <authorList>
            <person name="Barrero R.A."/>
            <person name="Guerrero F.D."/>
            <person name="Moolhuijzen P."/>
            <person name="Goolsby J.A."/>
            <person name="Tidwell J."/>
            <person name="Bellgard S.E."/>
            <person name="Bellgard M.I."/>
        </authorList>
    </citation>
    <scope>NUCLEOTIDE SEQUENCE</scope>
    <source>
        <tissue evidence="1">Shoot tissue taken approximately 20 cm above the soil surface</tissue>
    </source>
</reference>
<reference evidence="1" key="1">
    <citation type="submission" date="2014-09" db="EMBL/GenBank/DDBJ databases">
        <authorList>
            <person name="Magalhaes I.L.F."/>
            <person name="Oliveira U."/>
            <person name="Santos F.R."/>
            <person name="Vidigal T.H.D.A."/>
            <person name="Brescovit A.D."/>
            <person name="Santos A.J."/>
        </authorList>
    </citation>
    <scope>NUCLEOTIDE SEQUENCE</scope>
    <source>
        <tissue evidence="1">Shoot tissue taken approximately 20 cm above the soil surface</tissue>
    </source>
</reference>
<name>A0A0A9CVW0_ARUDO</name>
<organism evidence="1">
    <name type="scientific">Arundo donax</name>
    <name type="common">Giant reed</name>
    <name type="synonym">Donax arundinaceus</name>
    <dbReference type="NCBI Taxonomy" id="35708"/>
    <lineage>
        <taxon>Eukaryota</taxon>
        <taxon>Viridiplantae</taxon>
        <taxon>Streptophyta</taxon>
        <taxon>Embryophyta</taxon>
        <taxon>Tracheophyta</taxon>
        <taxon>Spermatophyta</taxon>
        <taxon>Magnoliopsida</taxon>
        <taxon>Liliopsida</taxon>
        <taxon>Poales</taxon>
        <taxon>Poaceae</taxon>
        <taxon>PACMAD clade</taxon>
        <taxon>Arundinoideae</taxon>
        <taxon>Arundineae</taxon>
        <taxon>Arundo</taxon>
    </lineage>
</organism>
<accession>A0A0A9CVW0</accession>
<protein>
    <submittedName>
        <fullName evidence="1">Uncharacterized protein</fullName>
    </submittedName>
</protein>
<sequence>MWGVIACHQTDLIIREKIQDSIFSSAAKSVPVSRQSSGSCMILGLAGLPLELLFHRIGPKFLSSFFALPFVPTAFITGLNCREMPKFCAMISLRTTVFDSQNVNLETSFPQDFATSTSPEIEFFATEAFLSEDQNFDA</sequence>
<dbReference type="AlphaFoldDB" id="A0A0A9CVW0"/>
<proteinExistence type="predicted"/>
<dbReference type="EMBL" id="GBRH01219327">
    <property type="protein sequence ID" value="JAD78568.1"/>
    <property type="molecule type" value="Transcribed_RNA"/>
</dbReference>
<evidence type="ECO:0000313" key="1">
    <source>
        <dbReference type="EMBL" id="JAD78568.1"/>
    </source>
</evidence>